<dbReference type="PANTHER" id="PTHR45833:SF1">
    <property type="entry name" value="METHIONINE SYNTHASE"/>
    <property type="match status" value="1"/>
</dbReference>
<dbReference type="GO" id="GO:0046653">
    <property type="term" value="P:tetrahydrofolate metabolic process"/>
    <property type="evidence" value="ECO:0007669"/>
    <property type="project" value="TreeGrafter"/>
</dbReference>
<dbReference type="SMART" id="SM01018">
    <property type="entry name" value="B12-binding_2"/>
    <property type="match status" value="1"/>
</dbReference>
<dbReference type="InterPro" id="IPR036594">
    <property type="entry name" value="Meth_synthase_dom"/>
</dbReference>
<gene>
    <name evidence="6" type="ORF">SAMN05660649_03633</name>
</gene>
<dbReference type="STRING" id="341036.SAMN05660649_03633"/>
<sequence length="249" mass="26692">MATVANYANIFVRYDLIGAGEAKGARVSSKDAALQKVLQCVIEGDVDNIETVVVEALESKDPMTIINDGLIKGMNEVSRLWDEGVYYLPQAIVASDAMLTGIEICEEKLGKAIEKKGTVVTHTAEGDIHDLGQKIVNALLRANGYEVIDLGKDVPVDDVVAAVKKHQPVMVTGTALMTTTMTAFERISKRLSKDGFTLPFVCGGGAVSLEYVTGFELGVYGKDASQASGMANDAVNGMSWGQLREKWNS</sequence>
<reference evidence="7" key="1">
    <citation type="submission" date="2016-10" db="EMBL/GenBank/DDBJ databases">
        <authorList>
            <person name="Varghese N."/>
            <person name="Submissions S."/>
        </authorList>
    </citation>
    <scope>NUCLEOTIDE SEQUENCE [LARGE SCALE GENOMIC DNA]</scope>
    <source>
        <strain evidence="7">DSM 17038</strain>
    </source>
</reference>
<dbReference type="Proteomes" id="UP000199337">
    <property type="component" value="Unassembled WGS sequence"/>
</dbReference>
<evidence type="ECO:0000259" key="5">
    <source>
        <dbReference type="PROSITE" id="PS51337"/>
    </source>
</evidence>
<dbReference type="Gene3D" id="3.40.50.280">
    <property type="entry name" value="Cobalamin-binding domain"/>
    <property type="match status" value="1"/>
</dbReference>
<comment type="similarity">
    <text evidence="1">Belongs to the methylamine corrinoid protein family.</text>
</comment>
<protein>
    <submittedName>
        <fullName evidence="6">Methanol corrinoid protein</fullName>
    </submittedName>
</protein>
<dbReference type="FunFam" id="3.40.50.280:FF:000003">
    <property type="entry name" value="Dimethylamine methyltransferase corrinoid protein"/>
    <property type="match status" value="1"/>
</dbReference>
<dbReference type="EMBL" id="FOOX01000014">
    <property type="protein sequence ID" value="SFH04334.1"/>
    <property type="molecule type" value="Genomic_DNA"/>
</dbReference>
<feature type="domain" description="B12-binding N-terminal" evidence="5">
    <location>
        <begin position="24"/>
        <end position="117"/>
    </location>
</feature>
<dbReference type="Pfam" id="PF02310">
    <property type="entry name" value="B12-binding"/>
    <property type="match status" value="1"/>
</dbReference>
<evidence type="ECO:0000256" key="1">
    <source>
        <dbReference type="ARBA" id="ARBA00010854"/>
    </source>
</evidence>
<dbReference type="SUPFAM" id="SSF47644">
    <property type="entry name" value="Methionine synthase domain"/>
    <property type="match status" value="1"/>
</dbReference>
<dbReference type="InterPro" id="IPR036724">
    <property type="entry name" value="Cobalamin-bd_sf"/>
</dbReference>
<dbReference type="GO" id="GO:0031419">
    <property type="term" value="F:cobalamin binding"/>
    <property type="evidence" value="ECO:0007669"/>
    <property type="project" value="InterPro"/>
</dbReference>
<evidence type="ECO:0000313" key="7">
    <source>
        <dbReference type="Proteomes" id="UP000199337"/>
    </source>
</evidence>
<dbReference type="InterPro" id="IPR003759">
    <property type="entry name" value="Cbl-bd_cap"/>
</dbReference>
<dbReference type="PANTHER" id="PTHR45833">
    <property type="entry name" value="METHIONINE SYNTHASE"/>
    <property type="match status" value="1"/>
</dbReference>
<proteinExistence type="inferred from homology"/>
<evidence type="ECO:0000259" key="4">
    <source>
        <dbReference type="PROSITE" id="PS51332"/>
    </source>
</evidence>
<dbReference type="InterPro" id="IPR006158">
    <property type="entry name" value="Cobalamin-bd"/>
</dbReference>
<evidence type="ECO:0000313" key="6">
    <source>
        <dbReference type="EMBL" id="SFH04334.1"/>
    </source>
</evidence>
<organism evidence="6 7">
    <name type="scientific">Desulfotruncus arcticus DSM 17038</name>
    <dbReference type="NCBI Taxonomy" id="1121424"/>
    <lineage>
        <taxon>Bacteria</taxon>
        <taxon>Bacillati</taxon>
        <taxon>Bacillota</taxon>
        <taxon>Clostridia</taxon>
        <taxon>Eubacteriales</taxon>
        <taxon>Desulfallaceae</taxon>
        <taxon>Desulfotruncus</taxon>
    </lineage>
</organism>
<dbReference type="OrthoDB" id="1805929at2"/>
<keyword evidence="3" id="KW-0170">Cobalt</keyword>
<feature type="domain" description="B12-binding" evidence="4">
    <location>
        <begin position="116"/>
        <end position="245"/>
    </location>
</feature>
<keyword evidence="7" id="KW-1185">Reference proteome</keyword>
<dbReference type="Pfam" id="PF02607">
    <property type="entry name" value="B12-binding_2"/>
    <property type="match status" value="1"/>
</dbReference>
<dbReference type="PROSITE" id="PS51337">
    <property type="entry name" value="B12_BINDING_NTER"/>
    <property type="match status" value="1"/>
</dbReference>
<dbReference type="Gene3D" id="1.10.1240.10">
    <property type="entry name" value="Methionine synthase domain"/>
    <property type="match status" value="1"/>
</dbReference>
<evidence type="ECO:0000256" key="3">
    <source>
        <dbReference type="ARBA" id="ARBA00023285"/>
    </source>
</evidence>
<dbReference type="InterPro" id="IPR050554">
    <property type="entry name" value="Met_Synthase/Corrinoid"/>
</dbReference>
<dbReference type="SUPFAM" id="SSF52242">
    <property type="entry name" value="Cobalamin (vitamin B12)-binding domain"/>
    <property type="match status" value="1"/>
</dbReference>
<evidence type="ECO:0000256" key="2">
    <source>
        <dbReference type="ARBA" id="ARBA00022723"/>
    </source>
</evidence>
<accession>A0A1I2WSL9</accession>
<dbReference type="PROSITE" id="PS51332">
    <property type="entry name" value="B12_BINDING"/>
    <property type="match status" value="1"/>
</dbReference>
<dbReference type="AlphaFoldDB" id="A0A1I2WSL9"/>
<dbReference type="GO" id="GO:0050667">
    <property type="term" value="P:homocysteine metabolic process"/>
    <property type="evidence" value="ECO:0007669"/>
    <property type="project" value="TreeGrafter"/>
</dbReference>
<name>A0A1I2WSL9_9FIRM</name>
<keyword evidence="2" id="KW-0479">Metal-binding</keyword>
<dbReference type="GO" id="GO:0008705">
    <property type="term" value="F:methionine synthase activity"/>
    <property type="evidence" value="ECO:0007669"/>
    <property type="project" value="TreeGrafter"/>
</dbReference>
<dbReference type="RefSeq" id="WP_092472937.1">
    <property type="nucleotide sequence ID" value="NZ_FOOX01000014.1"/>
</dbReference>
<dbReference type="GO" id="GO:0005829">
    <property type="term" value="C:cytosol"/>
    <property type="evidence" value="ECO:0007669"/>
    <property type="project" value="TreeGrafter"/>
</dbReference>
<dbReference type="GO" id="GO:0046872">
    <property type="term" value="F:metal ion binding"/>
    <property type="evidence" value="ECO:0007669"/>
    <property type="project" value="UniProtKB-KW"/>
</dbReference>